<dbReference type="HOGENOM" id="CLU_2639478_0_0_1"/>
<protein>
    <submittedName>
        <fullName evidence="1">EC1118_1O4_2795p</fullName>
    </submittedName>
</protein>
<name>C8ZI36_YEAS8</name>
<sequence>MIPLVKTFLVVSSGKVSSRKLKRSWGGAKRLNVPVPVLSGLNSPSSMILLHRSRYCSSSLFFPSIVILYRSVMKLSP</sequence>
<dbReference type="Proteomes" id="UP000000286">
    <property type="component" value="Chromosome XV"/>
</dbReference>
<organism evidence="1 2">
    <name type="scientific">Saccharomyces cerevisiae (strain Lalvin EC1118 / Prise de mousse)</name>
    <name type="common">Baker's yeast</name>
    <dbReference type="NCBI Taxonomy" id="643680"/>
    <lineage>
        <taxon>Eukaryota</taxon>
        <taxon>Fungi</taxon>
        <taxon>Dikarya</taxon>
        <taxon>Ascomycota</taxon>
        <taxon>Saccharomycotina</taxon>
        <taxon>Saccharomycetes</taxon>
        <taxon>Saccharomycetales</taxon>
        <taxon>Saccharomycetaceae</taxon>
        <taxon>Saccharomyces</taxon>
    </lineage>
</organism>
<gene>
    <name evidence="1" type="ORF">EC1118_1O4_2795g</name>
</gene>
<reference evidence="1 2" key="1">
    <citation type="journal article" date="2009" name="Proc. Natl. Acad. Sci. U.S.A.">
        <title>Eukaryote-to-eukaryote gene transfer events revealed by the genome sequence of the wine yeast Saccharomyces cerevisiae EC1118.</title>
        <authorList>
            <person name="Novo M."/>
            <person name="Bigey F."/>
            <person name="Beyne E."/>
            <person name="Galeote V."/>
            <person name="Gavory F."/>
            <person name="Mallet S."/>
            <person name="Cambot B."/>
            <person name="Legras J.L."/>
            <person name="Wincker P."/>
            <person name="Casaregola S."/>
            <person name="Dequin S."/>
        </authorList>
    </citation>
    <scope>NUCLEOTIDE SEQUENCE [LARGE SCALE GENOMIC DNA]</scope>
    <source>
        <strain evidence="2">Lalvin EC1118 / Prise de mousse</strain>
    </source>
</reference>
<accession>C8ZI36</accession>
<proteinExistence type="predicted"/>
<dbReference type="EMBL" id="FN394216">
    <property type="protein sequence ID" value="CAY86361.1"/>
    <property type="molecule type" value="Genomic_DNA"/>
</dbReference>
<evidence type="ECO:0000313" key="2">
    <source>
        <dbReference type="Proteomes" id="UP000000286"/>
    </source>
</evidence>
<dbReference type="AlphaFoldDB" id="C8ZI36"/>
<evidence type="ECO:0000313" key="1">
    <source>
        <dbReference type="EMBL" id="CAY86361.1"/>
    </source>
</evidence>